<name>A0A9P4LTR5_9PEZI</name>
<comment type="caution">
    <text evidence="2">The sequence shown here is derived from an EMBL/GenBank/DDBJ whole genome shotgun (WGS) entry which is preliminary data.</text>
</comment>
<organism evidence="2 3">
    <name type="scientific">Saccharata proteae CBS 121410</name>
    <dbReference type="NCBI Taxonomy" id="1314787"/>
    <lineage>
        <taxon>Eukaryota</taxon>
        <taxon>Fungi</taxon>
        <taxon>Dikarya</taxon>
        <taxon>Ascomycota</taxon>
        <taxon>Pezizomycotina</taxon>
        <taxon>Dothideomycetes</taxon>
        <taxon>Dothideomycetes incertae sedis</taxon>
        <taxon>Botryosphaeriales</taxon>
        <taxon>Saccharataceae</taxon>
        <taxon>Saccharata</taxon>
    </lineage>
</organism>
<feature type="transmembrane region" description="Helical" evidence="1">
    <location>
        <begin position="115"/>
        <end position="135"/>
    </location>
</feature>
<protein>
    <submittedName>
        <fullName evidence="2">Uncharacterized protein</fullName>
    </submittedName>
</protein>
<gene>
    <name evidence="2" type="ORF">K490DRAFT_69116</name>
</gene>
<keyword evidence="1" id="KW-0472">Membrane</keyword>
<dbReference type="Proteomes" id="UP000799776">
    <property type="component" value="Unassembled WGS sequence"/>
</dbReference>
<evidence type="ECO:0000313" key="3">
    <source>
        <dbReference type="Proteomes" id="UP000799776"/>
    </source>
</evidence>
<keyword evidence="3" id="KW-1185">Reference proteome</keyword>
<accession>A0A9P4LTR5</accession>
<dbReference type="AlphaFoldDB" id="A0A9P4LTR5"/>
<evidence type="ECO:0000256" key="1">
    <source>
        <dbReference type="SAM" id="Phobius"/>
    </source>
</evidence>
<proteinExistence type="predicted"/>
<feature type="transmembrane region" description="Helical" evidence="1">
    <location>
        <begin position="49"/>
        <end position="68"/>
    </location>
</feature>
<reference evidence="2" key="1">
    <citation type="journal article" date="2020" name="Stud. Mycol.">
        <title>101 Dothideomycetes genomes: a test case for predicting lifestyles and emergence of pathogens.</title>
        <authorList>
            <person name="Haridas S."/>
            <person name="Albert R."/>
            <person name="Binder M."/>
            <person name="Bloem J."/>
            <person name="Labutti K."/>
            <person name="Salamov A."/>
            <person name="Andreopoulos B."/>
            <person name="Baker S."/>
            <person name="Barry K."/>
            <person name="Bills G."/>
            <person name="Bluhm B."/>
            <person name="Cannon C."/>
            <person name="Castanera R."/>
            <person name="Culley D."/>
            <person name="Daum C."/>
            <person name="Ezra D."/>
            <person name="Gonzalez J."/>
            <person name="Henrissat B."/>
            <person name="Kuo A."/>
            <person name="Liang C."/>
            <person name="Lipzen A."/>
            <person name="Lutzoni F."/>
            <person name="Magnuson J."/>
            <person name="Mondo S."/>
            <person name="Nolan M."/>
            <person name="Ohm R."/>
            <person name="Pangilinan J."/>
            <person name="Park H.-J."/>
            <person name="Ramirez L."/>
            <person name="Alfaro M."/>
            <person name="Sun H."/>
            <person name="Tritt A."/>
            <person name="Yoshinaga Y."/>
            <person name="Zwiers L.-H."/>
            <person name="Turgeon B."/>
            <person name="Goodwin S."/>
            <person name="Spatafora J."/>
            <person name="Crous P."/>
            <person name="Grigoriev I."/>
        </authorList>
    </citation>
    <scope>NUCLEOTIDE SEQUENCE</scope>
    <source>
        <strain evidence="2">CBS 121410</strain>
    </source>
</reference>
<keyword evidence="1" id="KW-0812">Transmembrane</keyword>
<keyword evidence="1" id="KW-1133">Transmembrane helix</keyword>
<dbReference type="EMBL" id="ML978746">
    <property type="protein sequence ID" value="KAF2084092.1"/>
    <property type="molecule type" value="Genomic_DNA"/>
</dbReference>
<evidence type="ECO:0000313" key="2">
    <source>
        <dbReference type="EMBL" id="KAF2084092.1"/>
    </source>
</evidence>
<sequence length="137" mass="15301">MGNEYKACFKACGSDFPHIYQGYISKTPSDRFRHGILSRGPIEGSTNEFTVAVFSICLAFSAFIVAFLPKQGLNLDFETRSTLDFLHLPTLFTFVSDLVNHCNDVHRIAEPSFTLWYPSSLLASSASLICFLAWCMA</sequence>